<evidence type="ECO:0000313" key="3">
    <source>
        <dbReference type="Proteomes" id="UP000199288"/>
    </source>
</evidence>
<reference evidence="3" key="1">
    <citation type="submission" date="2016-10" db="EMBL/GenBank/DDBJ databases">
        <authorList>
            <person name="Varghese N."/>
            <person name="Submissions S."/>
        </authorList>
    </citation>
    <scope>NUCLEOTIDE SEQUENCE [LARGE SCALE GENOMIC DNA]</scope>
    <source>
        <strain evidence="3">KPR-1</strain>
    </source>
</reference>
<feature type="domain" description="Glyoxalase-like" evidence="1">
    <location>
        <begin position="8"/>
        <end position="75"/>
    </location>
</feature>
<dbReference type="PANTHER" id="PTHR35908">
    <property type="entry name" value="HYPOTHETICAL FUSION PROTEIN"/>
    <property type="match status" value="1"/>
</dbReference>
<accession>A0A1H4A1M1</accession>
<dbReference type="InterPro" id="IPR041581">
    <property type="entry name" value="Glyoxalase_6"/>
</dbReference>
<organism evidence="2 3">
    <name type="scientific">Bowdeniella nasicola</name>
    <dbReference type="NCBI Taxonomy" id="208480"/>
    <lineage>
        <taxon>Bacteria</taxon>
        <taxon>Bacillati</taxon>
        <taxon>Actinomycetota</taxon>
        <taxon>Actinomycetes</taxon>
        <taxon>Actinomycetales</taxon>
        <taxon>Actinomycetaceae</taxon>
        <taxon>Bowdeniella</taxon>
    </lineage>
</organism>
<keyword evidence="3" id="KW-1185">Reference proteome</keyword>
<dbReference type="EMBL" id="FNQV01000007">
    <property type="protein sequence ID" value="SEA29511.1"/>
    <property type="molecule type" value="Genomic_DNA"/>
</dbReference>
<dbReference type="Gene3D" id="3.10.180.10">
    <property type="entry name" value="2,3-Dihydroxybiphenyl 1,2-Dioxygenase, domain 1"/>
    <property type="match status" value="1"/>
</dbReference>
<dbReference type="CDD" id="cd06587">
    <property type="entry name" value="VOC"/>
    <property type="match status" value="1"/>
</dbReference>
<dbReference type="Proteomes" id="UP000199288">
    <property type="component" value="Unassembled WGS sequence"/>
</dbReference>
<name>A0A1H4A1M1_9ACTO</name>
<dbReference type="InterPro" id="IPR029068">
    <property type="entry name" value="Glyas_Bleomycin-R_OHBP_Dase"/>
</dbReference>
<dbReference type="Pfam" id="PF18029">
    <property type="entry name" value="Glyoxalase_6"/>
    <property type="match status" value="1"/>
</dbReference>
<gene>
    <name evidence="2" type="ORF">SAMN02910418_01286</name>
</gene>
<protein>
    <recommendedName>
        <fullName evidence="1">Glyoxalase-like domain-containing protein</fullName>
    </recommendedName>
</protein>
<proteinExistence type="predicted"/>
<evidence type="ECO:0000313" key="2">
    <source>
        <dbReference type="EMBL" id="SEA29511.1"/>
    </source>
</evidence>
<dbReference type="SUPFAM" id="SSF54593">
    <property type="entry name" value="Glyoxalase/Bleomycin resistance protein/Dihydroxybiphenyl dioxygenase"/>
    <property type="match status" value="1"/>
</dbReference>
<evidence type="ECO:0000259" key="1">
    <source>
        <dbReference type="Pfam" id="PF18029"/>
    </source>
</evidence>
<dbReference type="PANTHER" id="PTHR35908:SF1">
    <property type="entry name" value="CONSERVED PROTEIN"/>
    <property type="match status" value="1"/>
</dbReference>
<dbReference type="AlphaFoldDB" id="A0A1H4A1M1"/>
<sequence>MAIQKKRDTAAPTWPSEAVPMQMHMDFAVSSVAELERHRERAESIGARVLLDRTDDPDEPLYVLADPAGHPFCLLVR</sequence>